<protein>
    <submittedName>
        <fullName evidence="2">Uncharacterized protein</fullName>
    </submittedName>
</protein>
<feature type="region of interest" description="Disordered" evidence="1">
    <location>
        <begin position="34"/>
        <end position="57"/>
    </location>
</feature>
<dbReference type="RefSeq" id="WP_371394657.1">
    <property type="nucleotide sequence ID" value="NZ_CP163421.1"/>
</dbReference>
<comment type="caution">
    <text evidence="2">The sequence shown here is derived from an EMBL/GenBank/DDBJ whole genome shotgun (WGS) entry which is preliminary data.</text>
</comment>
<organism evidence="2 3">
    <name type="scientific">Glycocaulis abyssi</name>
    <dbReference type="NCBI Taxonomy" id="1433403"/>
    <lineage>
        <taxon>Bacteria</taxon>
        <taxon>Pseudomonadati</taxon>
        <taxon>Pseudomonadota</taxon>
        <taxon>Alphaproteobacteria</taxon>
        <taxon>Maricaulales</taxon>
        <taxon>Maricaulaceae</taxon>
        <taxon>Glycocaulis</taxon>
    </lineage>
</organism>
<gene>
    <name evidence="2" type="ORF">ACFPB0_01600</name>
</gene>
<dbReference type="EMBL" id="JBHSGQ010000001">
    <property type="protein sequence ID" value="MFC4723975.1"/>
    <property type="molecule type" value="Genomic_DNA"/>
</dbReference>
<dbReference type="Proteomes" id="UP001596024">
    <property type="component" value="Unassembled WGS sequence"/>
</dbReference>
<reference evidence="3" key="1">
    <citation type="journal article" date="2019" name="Int. J. Syst. Evol. Microbiol.">
        <title>The Global Catalogue of Microorganisms (GCM) 10K type strain sequencing project: providing services to taxonomists for standard genome sequencing and annotation.</title>
        <authorList>
            <consortium name="The Broad Institute Genomics Platform"/>
            <consortium name="The Broad Institute Genome Sequencing Center for Infectious Disease"/>
            <person name="Wu L."/>
            <person name="Ma J."/>
        </authorList>
    </citation>
    <scope>NUCLEOTIDE SEQUENCE [LARGE SCALE GENOMIC DNA]</scope>
    <source>
        <strain evidence="3">CCUG 62981</strain>
    </source>
</reference>
<keyword evidence="3" id="KW-1185">Reference proteome</keyword>
<feature type="compositionally biased region" description="Basic and acidic residues" evidence="1">
    <location>
        <begin position="41"/>
        <end position="57"/>
    </location>
</feature>
<sequence length="57" mass="6355">MLARLVFEVRQIGTDLGKLTAQSDFFSIDSSGHAKLFGGSKRADQAENQADRTRRQE</sequence>
<proteinExistence type="predicted"/>
<evidence type="ECO:0000313" key="2">
    <source>
        <dbReference type="EMBL" id="MFC4723975.1"/>
    </source>
</evidence>
<name>A0ABV9N8K6_9PROT</name>
<evidence type="ECO:0000313" key="3">
    <source>
        <dbReference type="Proteomes" id="UP001596024"/>
    </source>
</evidence>
<accession>A0ABV9N8K6</accession>
<evidence type="ECO:0000256" key="1">
    <source>
        <dbReference type="SAM" id="MobiDB-lite"/>
    </source>
</evidence>